<name>A0A2D4FXJ4_MICCO</name>
<reference evidence="4" key="2">
    <citation type="submission" date="2017-11" db="EMBL/GenBank/DDBJ databases">
        <title>Coralsnake Venomics: Analyses of Venom Gland Transcriptomes and Proteomes of Six Brazilian Taxa.</title>
        <authorList>
            <person name="Aird S.D."/>
            <person name="Jorge da Silva N."/>
            <person name="Qiu L."/>
            <person name="Villar-Briones A."/>
            <person name="Aparecida-Saddi V."/>
            <person name="Campos-Telles M.P."/>
            <person name="Grau M."/>
            <person name="Mikheyev A.S."/>
        </authorList>
    </citation>
    <scope>NUCLEOTIDE SEQUENCE</scope>
    <source>
        <tissue evidence="4">Venom_gland</tissue>
    </source>
</reference>
<feature type="compositionally biased region" description="Acidic residues" evidence="3">
    <location>
        <begin position="154"/>
        <end position="166"/>
    </location>
</feature>
<evidence type="ECO:0000256" key="1">
    <source>
        <dbReference type="ARBA" id="ARBA00004123"/>
    </source>
</evidence>
<reference evidence="4" key="1">
    <citation type="submission" date="2017-07" db="EMBL/GenBank/DDBJ databases">
        <authorList>
            <person name="Mikheyev A."/>
            <person name="Grau M."/>
        </authorList>
    </citation>
    <scope>NUCLEOTIDE SEQUENCE</scope>
    <source>
        <tissue evidence="4">Venom_gland</tissue>
    </source>
</reference>
<keyword evidence="2" id="KW-0539">Nucleus</keyword>
<comment type="subcellular location">
    <subcellularLocation>
        <location evidence="1">Nucleus</location>
    </subcellularLocation>
</comment>
<feature type="region of interest" description="Disordered" evidence="3">
    <location>
        <begin position="140"/>
        <end position="190"/>
    </location>
</feature>
<dbReference type="Pfam" id="PF04931">
    <property type="entry name" value="DNA_pol_phi"/>
    <property type="match status" value="1"/>
</dbReference>
<protein>
    <recommendedName>
        <fullName evidence="5">Myb-binding protein 1A</fullName>
    </recommendedName>
</protein>
<proteinExistence type="predicted"/>
<dbReference type="PANTHER" id="PTHR13213">
    <property type="entry name" value="MYB-BINDING PROTEIN 1A FAMILY MEMBER"/>
    <property type="match status" value="1"/>
</dbReference>
<dbReference type="GO" id="GO:0005730">
    <property type="term" value="C:nucleolus"/>
    <property type="evidence" value="ECO:0007669"/>
    <property type="project" value="InterPro"/>
</dbReference>
<dbReference type="InterPro" id="IPR007015">
    <property type="entry name" value="DNA_pol_V/MYBBP1A"/>
</dbReference>
<accession>A0A2D4FXJ4</accession>
<dbReference type="AlphaFoldDB" id="A0A2D4FXJ4"/>
<dbReference type="GO" id="GO:0003723">
    <property type="term" value="F:RNA binding"/>
    <property type="evidence" value="ECO:0007669"/>
    <property type="project" value="TreeGrafter"/>
</dbReference>
<feature type="compositionally biased region" description="Basic and acidic residues" evidence="3">
    <location>
        <begin position="624"/>
        <end position="633"/>
    </location>
</feature>
<evidence type="ECO:0000313" key="4">
    <source>
        <dbReference type="EMBL" id="LAA52190.1"/>
    </source>
</evidence>
<feature type="compositionally biased region" description="Basic and acidic residues" evidence="3">
    <location>
        <begin position="660"/>
        <end position="670"/>
    </location>
</feature>
<dbReference type="GO" id="GO:0043565">
    <property type="term" value="F:sequence-specific DNA binding"/>
    <property type="evidence" value="ECO:0007669"/>
    <property type="project" value="TreeGrafter"/>
</dbReference>
<evidence type="ECO:0000256" key="2">
    <source>
        <dbReference type="ARBA" id="ARBA00023242"/>
    </source>
</evidence>
<dbReference type="GO" id="GO:0003714">
    <property type="term" value="F:transcription corepressor activity"/>
    <property type="evidence" value="ECO:0007669"/>
    <property type="project" value="TreeGrafter"/>
</dbReference>
<feature type="region of interest" description="Disordered" evidence="3">
    <location>
        <begin position="602"/>
        <end position="711"/>
    </location>
</feature>
<feature type="region of interest" description="Disordered" evidence="3">
    <location>
        <begin position="376"/>
        <end position="399"/>
    </location>
</feature>
<feature type="compositionally biased region" description="Basic residues" evidence="3">
    <location>
        <begin position="602"/>
        <end position="619"/>
    </location>
</feature>
<organism evidence="4">
    <name type="scientific">Micrurus corallinus</name>
    <name type="common">Brazilian coral snake</name>
    <dbReference type="NCBI Taxonomy" id="54390"/>
    <lineage>
        <taxon>Eukaryota</taxon>
        <taxon>Metazoa</taxon>
        <taxon>Chordata</taxon>
        <taxon>Craniata</taxon>
        <taxon>Vertebrata</taxon>
        <taxon>Euteleostomi</taxon>
        <taxon>Lepidosauria</taxon>
        <taxon>Squamata</taxon>
        <taxon>Bifurcata</taxon>
        <taxon>Unidentata</taxon>
        <taxon>Episquamata</taxon>
        <taxon>Toxicofera</taxon>
        <taxon>Serpentes</taxon>
        <taxon>Colubroidea</taxon>
        <taxon>Elapidae</taxon>
        <taxon>Elapinae</taxon>
        <taxon>Micrurus</taxon>
    </lineage>
</organism>
<sequence>MLQTVEALKKRDKKGQSMKTSAFQHLLLLVGIHLFKSPAECVNLLNDLQNCIKRAFGEKPKKKKAATTEDEEEPAWVEVIVEVLLSLLAQSSGLIRRVCKNVFGLVCQHMTKAALQLILDVLDPQQDQDEETAVVVMEETEKKRKKLSQKNTEQEEESGESSDEDSSEKSDESDKEALETNSESEDEPDENFRAMLRNVLQAENALEGDDSDEDVDDETMMSLDEKLSSLFTEQKKRIQAKKDEKEKLRKEKILRRDFKIKVLDLVELFLMKQAGNPLVFSVIDPLLSVIEHSMSSDSNKQEQDYLRKTADIFTNSLCRSKQYCKNVSSVREELHSLLESLVKRSCKQNDSSVALYYFSGSLYLFRVLRGNTPADEMASEDAQIKKKNPEEAEGSPGQHIDLGSVDLERVTAVYKEALNLFLTKRKSPLTGAMFFDLFERHPMMCKQLIEVVVKSITDGARQHQQTQACLLLQKALQNKCFKLSLSGKEWEDLIRESTHQITETLKKVGEFKVKVDREKVIKCLELLSCLIKIVTQQAFSIDLTELRGVLQTLGQQEHFEKSIQLDNMYWNVMKLLGFKRPVKVKVCVQPANGTVVESLKRKKKGFLPATKKRQNRKKAQPGQSKEDGPESSRRIPAVGEANGPSEGKKQKRKKRKKKRGGAEEGERETFEQGPPAKKNARSPGTTKGVAGSHGHVKKKKQQGKGKKKGTD</sequence>
<feature type="compositionally biased region" description="Basic residues" evidence="3">
    <location>
        <begin position="694"/>
        <end position="711"/>
    </location>
</feature>
<dbReference type="PANTHER" id="PTHR13213:SF2">
    <property type="entry name" value="MYB-BINDING PROTEIN 1A"/>
    <property type="match status" value="1"/>
</dbReference>
<evidence type="ECO:0000256" key="3">
    <source>
        <dbReference type="SAM" id="MobiDB-lite"/>
    </source>
</evidence>
<dbReference type="EMBL" id="IACJ01095006">
    <property type="protein sequence ID" value="LAA52190.1"/>
    <property type="molecule type" value="Transcribed_RNA"/>
</dbReference>
<feature type="compositionally biased region" description="Basic and acidic residues" evidence="3">
    <location>
        <begin position="167"/>
        <end position="178"/>
    </location>
</feature>
<feature type="compositionally biased region" description="Basic residues" evidence="3">
    <location>
        <begin position="649"/>
        <end position="659"/>
    </location>
</feature>
<evidence type="ECO:0008006" key="5">
    <source>
        <dbReference type="Google" id="ProtNLM"/>
    </source>
</evidence>